<sequence>MAGGHDWDDMSDTPGDVAPADVVPADAAGIAGEDLDAAHLGAADADSDGFDGGYPFANVFTEEIENVSVSDWDVDADALWGDRPDLYELGGEPDATAFDLPA</sequence>
<dbReference type="AlphaFoldDB" id="A0A543FJZ6"/>
<reference evidence="2 3" key="1">
    <citation type="submission" date="2019-06" db="EMBL/GenBank/DDBJ databases">
        <title>Sequencing the genomes of 1000 actinobacteria strains.</title>
        <authorList>
            <person name="Klenk H.-P."/>
        </authorList>
    </citation>
    <scope>NUCLEOTIDE SEQUENCE [LARGE SCALE GENOMIC DNA]</scope>
    <source>
        <strain evidence="2 3">DSM 105492</strain>
    </source>
</reference>
<name>A0A543FJZ6_9MICO</name>
<dbReference type="EMBL" id="VFPE01000001">
    <property type="protein sequence ID" value="TQM34135.1"/>
    <property type="molecule type" value="Genomic_DNA"/>
</dbReference>
<organism evidence="2 3">
    <name type="scientific">Microbacterium kyungheense</name>
    <dbReference type="NCBI Taxonomy" id="1263636"/>
    <lineage>
        <taxon>Bacteria</taxon>
        <taxon>Bacillati</taxon>
        <taxon>Actinomycetota</taxon>
        <taxon>Actinomycetes</taxon>
        <taxon>Micrococcales</taxon>
        <taxon>Microbacteriaceae</taxon>
        <taxon>Microbacterium</taxon>
    </lineage>
</organism>
<evidence type="ECO:0000313" key="2">
    <source>
        <dbReference type="EMBL" id="TQM34135.1"/>
    </source>
</evidence>
<evidence type="ECO:0000256" key="1">
    <source>
        <dbReference type="SAM" id="MobiDB-lite"/>
    </source>
</evidence>
<gene>
    <name evidence="2" type="ORF">FB391_0422</name>
</gene>
<keyword evidence="3" id="KW-1185">Reference proteome</keyword>
<protein>
    <submittedName>
        <fullName evidence="2">Uncharacterized protein</fullName>
    </submittedName>
</protein>
<feature type="region of interest" description="Disordered" evidence="1">
    <location>
        <begin position="1"/>
        <end position="21"/>
    </location>
</feature>
<evidence type="ECO:0000313" key="3">
    <source>
        <dbReference type="Proteomes" id="UP000320235"/>
    </source>
</evidence>
<accession>A0A543FJZ6</accession>
<comment type="caution">
    <text evidence="2">The sequence shown here is derived from an EMBL/GenBank/DDBJ whole genome shotgun (WGS) entry which is preliminary data.</text>
</comment>
<dbReference type="RefSeq" id="WP_141892631.1">
    <property type="nucleotide sequence ID" value="NZ_BAABLH010000001.1"/>
</dbReference>
<proteinExistence type="predicted"/>
<dbReference type="Proteomes" id="UP000320235">
    <property type="component" value="Unassembled WGS sequence"/>
</dbReference>